<dbReference type="EMBL" id="JADIKG010000012">
    <property type="protein sequence ID" value="MFK2874489.1"/>
    <property type="molecule type" value="Genomic_DNA"/>
</dbReference>
<keyword evidence="2" id="KW-1185">Reference proteome</keyword>
<proteinExistence type="predicted"/>
<sequence length="216" mass="24474">MGPDTEFVYVDPYKDERPSPNHYLAEEHRYFSAHHLLLETAREAAESPREDPTGQRQAALTSIAMSALTVEALANAVGNLVIERWAADFDRLSPIPKLRLICQAISFDMQPGHEPWQSIGWLVKLRNRIAHPQPEHVQARRWLNAEEARELSRNRMEIDIPDSELEKELTLANAKRAVAAVDALIKLLMDVMPSEHKYALESNLSMSGAYEMPPDV</sequence>
<reference evidence="1 2" key="1">
    <citation type="submission" date="2020-10" db="EMBL/GenBank/DDBJ databases">
        <title>Phylogeny of dyella-like bacteria.</title>
        <authorList>
            <person name="Fu J."/>
        </authorList>
    </citation>
    <scope>NUCLEOTIDE SEQUENCE [LARGE SCALE GENOMIC DNA]</scope>
    <source>
        <strain evidence="1 2">DHOB07</strain>
    </source>
</reference>
<accession>A0ABW8IYR0</accession>
<evidence type="ECO:0000313" key="1">
    <source>
        <dbReference type="EMBL" id="MFK2874489.1"/>
    </source>
</evidence>
<gene>
    <name evidence="1" type="ORF">ISP13_13175</name>
</gene>
<evidence type="ECO:0008006" key="3">
    <source>
        <dbReference type="Google" id="ProtNLM"/>
    </source>
</evidence>
<dbReference type="RefSeq" id="WP_284401899.1">
    <property type="nucleotide sequence ID" value="NZ_BSNQ01000009.1"/>
</dbReference>
<organism evidence="1 2">
    <name type="scientific">Dyella lipolytica</name>
    <dbReference type="NCBI Taxonomy" id="1867835"/>
    <lineage>
        <taxon>Bacteria</taxon>
        <taxon>Pseudomonadati</taxon>
        <taxon>Pseudomonadota</taxon>
        <taxon>Gammaproteobacteria</taxon>
        <taxon>Lysobacterales</taxon>
        <taxon>Rhodanobacteraceae</taxon>
        <taxon>Dyella</taxon>
    </lineage>
</organism>
<dbReference type="Proteomes" id="UP001620405">
    <property type="component" value="Unassembled WGS sequence"/>
</dbReference>
<evidence type="ECO:0000313" key="2">
    <source>
        <dbReference type="Proteomes" id="UP001620405"/>
    </source>
</evidence>
<protein>
    <recommendedName>
        <fullName evidence="3">RiboL-PSP-HEPN domain-containing protein</fullName>
    </recommendedName>
</protein>
<name>A0ABW8IYR0_9GAMM</name>
<comment type="caution">
    <text evidence="1">The sequence shown here is derived from an EMBL/GenBank/DDBJ whole genome shotgun (WGS) entry which is preliminary data.</text>
</comment>